<dbReference type="PROSITE" id="PS51371">
    <property type="entry name" value="CBS"/>
    <property type="match status" value="1"/>
</dbReference>
<dbReference type="PANTHER" id="PTHR43099:SF6">
    <property type="entry name" value="UPF0053 PROTEIN RV1842C"/>
    <property type="match status" value="1"/>
</dbReference>
<dbReference type="GO" id="GO:0050660">
    <property type="term" value="F:flavin adenine dinucleotide binding"/>
    <property type="evidence" value="ECO:0007669"/>
    <property type="project" value="InterPro"/>
</dbReference>
<dbReference type="InterPro" id="IPR036318">
    <property type="entry name" value="FAD-bd_PCMH-like_sf"/>
</dbReference>
<sequence length="489" mass="51436">MTEWILLGAAVLLIGANAVFVAAEFSFVTVDRPTVERHAEAGDRRARGLQAALRKLSTQLSGAQLGITVTSLLVGWLAEPSLARLVRGPLGAVGIPEGATTGVSLTLALLVATGVQMIFGELVPKNWAIAEPLRVGRSVSGMQRGFTAAAGPLIRFLNGSANRILRAMGIEPAEELASARSPQELASLVSRSGREGTLHPSTAELVARSISFGDRTAADAMTPRPRVRFVGADQPVSDVLALAASTGHARFPVAGQSVDEVLGAVHFKHALAVPASERQERRVAEVMTDVVAVPETAELDPLLSMLRSPGLQMAVVVDEYGGTAGIVTLEDLVEEIVGEIADEQDRPARSHYRFTDGSWILSGLLRPDEASDRIGMELPESRLSDTLGGFVTEQLGRIPEVGDSVTVTALNRDRPGPDGALPQFRVELIVDRLDGLRVDRIRLRPIGGDERGGDAGSSDSGRSDWGGGESSGGESGGGMPGRGEAGEHD</sequence>
<dbReference type="SUPFAM" id="SSF54631">
    <property type="entry name" value="CBS-domain pair"/>
    <property type="match status" value="1"/>
</dbReference>
<keyword evidence="3" id="KW-1003">Cell membrane</keyword>
<evidence type="ECO:0000259" key="12">
    <source>
        <dbReference type="PROSITE" id="PS51371"/>
    </source>
</evidence>
<evidence type="ECO:0000313" key="14">
    <source>
        <dbReference type="EMBL" id="NEE03608.1"/>
    </source>
</evidence>
<evidence type="ECO:0000256" key="3">
    <source>
        <dbReference type="ARBA" id="ARBA00022475"/>
    </source>
</evidence>
<dbReference type="PANTHER" id="PTHR43099">
    <property type="entry name" value="UPF0053 PROTEIN YRKA"/>
    <property type="match status" value="1"/>
</dbReference>
<evidence type="ECO:0000256" key="4">
    <source>
        <dbReference type="ARBA" id="ARBA00022692"/>
    </source>
</evidence>
<organism evidence="14 15">
    <name type="scientific">Phytoactinopolyspora halotolerans</name>
    <dbReference type="NCBI Taxonomy" id="1981512"/>
    <lineage>
        <taxon>Bacteria</taxon>
        <taxon>Bacillati</taxon>
        <taxon>Actinomycetota</taxon>
        <taxon>Actinomycetes</taxon>
        <taxon>Jiangellales</taxon>
        <taxon>Jiangellaceae</taxon>
        <taxon>Phytoactinopolyspora</taxon>
    </lineage>
</organism>
<comment type="caution">
    <text evidence="14">The sequence shown here is derived from an EMBL/GenBank/DDBJ whole genome shotgun (WGS) entry which is preliminary data.</text>
</comment>
<dbReference type="PROSITE" id="PS51846">
    <property type="entry name" value="CNNM"/>
    <property type="match status" value="1"/>
</dbReference>
<dbReference type="Gene3D" id="3.10.580.10">
    <property type="entry name" value="CBS-domain"/>
    <property type="match status" value="1"/>
</dbReference>
<gene>
    <name evidence="14" type="ORF">G1H10_25915</name>
</gene>
<name>A0A6L9SG40_9ACTN</name>
<reference evidence="14 15" key="1">
    <citation type="submission" date="2020-02" db="EMBL/GenBank/DDBJ databases">
        <authorList>
            <person name="Li X.-J."/>
            <person name="Han X.-M."/>
        </authorList>
    </citation>
    <scope>NUCLEOTIDE SEQUENCE [LARGE SCALE GENOMIC DNA]</scope>
    <source>
        <strain evidence="14 15">CCTCC AB 2017055</strain>
    </source>
</reference>
<evidence type="ECO:0000256" key="8">
    <source>
        <dbReference type="ARBA" id="ARBA00023136"/>
    </source>
</evidence>
<dbReference type="InterPro" id="IPR046342">
    <property type="entry name" value="CBS_dom_sf"/>
</dbReference>
<feature type="domain" description="CBS" evidence="12">
    <location>
        <begin position="286"/>
        <end position="343"/>
    </location>
</feature>
<dbReference type="InterPro" id="IPR002550">
    <property type="entry name" value="CNNM"/>
</dbReference>
<dbReference type="Pfam" id="PF03471">
    <property type="entry name" value="CorC_HlyC"/>
    <property type="match status" value="1"/>
</dbReference>
<dbReference type="Proteomes" id="UP000475214">
    <property type="component" value="Unassembled WGS sequence"/>
</dbReference>
<dbReference type="EMBL" id="JAAGOA010000024">
    <property type="protein sequence ID" value="NEE03608.1"/>
    <property type="molecule type" value="Genomic_DNA"/>
</dbReference>
<protein>
    <submittedName>
        <fullName evidence="14">HlyC/CorC family transporter</fullName>
    </submittedName>
</protein>
<keyword evidence="15" id="KW-1185">Reference proteome</keyword>
<keyword evidence="8 10" id="KW-0472">Membrane</keyword>
<comment type="subcellular location">
    <subcellularLocation>
        <location evidence="1">Cell membrane</location>
        <topology evidence="1">Multi-pass membrane protein</topology>
    </subcellularLocation>
</comment>
<dbReference type="SMART" id="SM01091">
    <property type="entry name" value="CorC_HlyC"/>
    <property type="match status" value="1"/>
</dbReference>
<dbReference type="Pfam" id="PF01595">
    <property type="entry name" value="CNNM"/>
    <property type="match status" value="1"/>
</dbReference>
<comment type="similarity">
    <text evidence="2">Belongs to the UPF0053 family.</text>
</comment>
<keyword evidence="5" id="KW-0677">Repeat</keyword>
<dbReference type="InterPro" id="IPR044751">
    <property type="entry name" value="Ion_transp-like_CBS"/>
</dbReference>
<evidence type="ECO:0000256" key="5">
    <source>
        <dbReference type="ARBA" id="ARBA00022737"/>
    </source>
</evidence>
<keyword evidence="7 9" id="KW-0129">CBS domain</keyword>
<feature type="domain" description="CNNM transmembrane" evidence="13">
    <location>
        <begin position="1"/>
        <end position="202"/>
    </location>
</feature>
<evidence type="ECO:0000256" key="7">
    <source>
        <dbReference type="ARBA" id="ARBA00023122"/>
    </source>
</evidence>
<dbReference type="InterPro" id="IPR005170">
    <property type="entry name" value="Transptr-assoc_dom"/>
</dbReference>
<evidence type="ECO:0000259" key="13">
    <source>
        <dbReference type="PROSITE" id="PS51846"/>
    </source>
</evidence>
<evidence type="ECO:0000256" key="9">
    <source>
        <dbReference type="PROSITE-ProRule" id="PRU00703"/>
    </source>
</evidence>
<keyword evidence="4 10" id="KW-0812">Transmembrane</keyword>
<dbReference type="AlphaFoldDB" id="A0A6L9SG40"/>
<feature type="compositionally biased region" description="Gly residues" evidence="11">
    <location>
        <begin position="464"/>
        <end position="483"/>
    </location>
</feature>
<dbReference type="InterPro" id="IPR000644">
    <property type="entry name" value="CBS_dom"/>
</dbReference>
<proteinExistence type="inferred from homology"/>
<dbReference type="Gene3D" id="3.30.465.10">
    <property type="match status" value="1"/>
</dbReference>
<evidence type="ECO:0000256" key="11">
    <source>
        <dbReference type="SAM" id="MobiDB-lite"/>
    </source>
</evidence>
<dbReference type="SUPFAM" id="SSF56176">
    <property type="entry name" value="FAD-binding/transporter-associated domain-like"/>
    <property type="match status" value="1"/>
</dbReference>
<dbReference type="InterPro" id="IPR016169">
    <property type="entry name" value="FAD-bd_PCMH_sub2"/>
</dbReference>
<dbReference type="RefSeq" id="WP_163743423.1">
    <property type="nucleotide sequence ID" value="NZ_JAAGOA010000024.1"/>
</dbReference>
<dbReference type="Pfam" id="PF00571">
    <property type="entry name" value="CBS"/>
    <property type="match status" value="1"/>
</dbReference>
<dbReference type="CDD" id="cd04590">
    <property type="entry name" value="CBS_pair_CorC_HlyC_assoc"/>
    <property type="match status" value="1"/>
</dbReference>
<accession>A0A6L9SG40</accession>
<evidence type="ECO:0000313" key="15">
    <source>
        <dbReference type="Proteomes" id="UP000475214"/>
    </source>
</evidence>
<evidence type="ECO:0000256" key="1">
    <source>
        <dbReference type="ARBA" id="ARBA00004651"/>
    </source>
</evidence>
<evidence type="ECO:0000256" key="6">
    <source>
        <dbReference type="ARBA" id="ARBA00022989"/>
    </source>
</evidence>
<evidence type="ECO:0000256" key="10">
    <source>
        <dbReference type="PROSITE-ProRule" id="PRU01193"/>
    </source>
</evidence>
<dbReference type="InterPro" id="IPR051676">
    <property type="entry name" value="UPF0053_domain"/>
</dbReference>
<keyword evidence="6 10" id="KW-1133">Transmembrane helix</keyword>
<feature type="region of interest" description="Disordered" evidence="11">
    <location>
        <begin position="445"/>
        <end position="489"/>
    </location>
</feature>
<dbReference type="GO" id="GO:0005886">
    <property type="term" value="C:plasma membrane"/>
    <property type="evidence" value="ECO:0007669"/>
    <property type="project" value="UniProtKB-SubCell"/>
</dbReference>
<evidence type="ECO:0000256" key="2">
    <source>
        <dbReference type="ARBA" id="ARBA00006337"/>
    </source>
</evidence>